<dbReference type="Proteomes" id="UP000011777">
    <property type="component" value="Unassembled WGS sequence"/>
</dbReference>
<keyword evidence="9" id="KW-0131">Cell cycle</keyword>
<dbReference type="EMBL" id="AOGT01001842">
    <property type="protein sequence ID" value="EMG46880.1"/>
    <property type="molecule type" value="Genomic_DNA"/>
</dbReference>
<gene>
    <name evidence="18" type="ORF">G210_2847</name>
</gene>
<evidence type="ECO:0000256" key="17">
    <source>
        <dbReference type="SAM" id="Coils"/>
    </source>
</evidence>
<keyword evidence="13" id="KW-0539">Nucleus</keyword>
<evidence type="ECO:0000256" key="16">
    <source>
        <dbReference type="ARBA" id="ARBA00046633"/>
    </source>
</evidence>
<evidence type="ECO:0000256" key="15">
    <source>
        <dbReference type="ARBA" id="ARBA00032583"/>
    </source>
</evidence>
<evidence type="ECO:0000256" key="5">
    <source>
        <dbReference type="ARBA" id="ARBA00016329"/>
    </source>
</evidence>
<keyword evidence="10" id="KW-0159">Chromosome partition</keyword>
<dbReference type="InterPro" id="IPR013251">
    <property type="entry name" value="DASH_Spc19"/>
</dbReference>
<dbReference type="PANTHER" id="PTHR28262">
    <property type="entry name" value="DASH COMPLEX SUBUNIT SPC19"/>
    <property type="match status" value="1"/>
</dbReference>
<keyword evidence="6" id="KW-0158">Chromosome</keyword>
<evidence type="ECO:0000256" key="11">
    <source>
        <dbReference type="ARBA" id="ARBA00022838"/>
    </source>
</evidence>
<keyword evidence="7" id="KW-0963">Cytoplasm</keyword>
<keyword evidence="14" id="KW-0137">Centromere</keyword>
<keyword evidence="19" id="KW-1185">Reference proteome</keyword>
<keyword evidence="9" id="KW-0498">Mitosis</keyword>
<keyword evidence="12" id="KW-0206">Cytoskeleton</keyword>
<feature type="coiled-coil region" evidence="17">
    <location>
        <begin position="71"/>
        <end position="105"/>
    </location>
</feature>
<dbReference type="Pfam" id="PF08287">
    <property type="entry name" value="DASH_Spc19"/>
    <property type="match status" value="1"/>
</dbReference>
<evidence type="ECO:0000256" key="3">
    <source>
        <dbReference type="ARBA" id="ARBA00004629"/>
    </source>
</evidence>
<dbReference type="GO" id="GO:0042729">
    <property type="term" value="C:DASH complex"/>
    <property type="evidence" value="ECO:0007669"/>
    <property type="project" value="InterPro"/>
</dbReference>
<dbReference type="OMA" id="HKNGYDV"/>
<evidence type="ECO:0000256" key="13">
    <source>
        <dbReference type="ARBA" id="ARBA00023242"/>
    </source>
</evidence>
<sequence>MSPDYNQSTLESCTSSLRQSVNLLQDSNSLLRETLQDSKRISKILSTNKVFALIPELDLIDAKSNFKKTIVPEINDSFKKLENKLEELSNQKNELNRELRILDLRYGKHPNGNDTAGAKELTDQEIENLPEDEDIDKVRQLKVLRNKRNRLKYTLNQLN</sequence>
<dbReference type="eggNOG" id="ENOG502SDEQ">
    <property type="taxonomic scope" value="Eukaryota"/>
</dbReference>
<dbReference type="PANTHER" id="PTHR28262:SF1">
    <property type="entry name" value="DASH COMPLEX SUBUNIT SPC19"/>
    <property type="match status" value="1"/>
</dbReference>
<accession>M3JVD6</accession>
<evidence type="ECO:0000313" key="19">
    <source>
        <dbReference type="Proteomes" id="UP000011777"/>
    </source>
</evidence>
<keyword evidence="11" id="KW-0995">Kinetochore</keyword>
<evidence type="ECO:0000313" key="18">
    <source>
        <dbReference type="EMBL" id="EMG46880.1"/>
    </source>
</evidence>
<dbReference type="GO" id="GO:0005876">
    <property type="term" value="C:spindle microtubule"/>
    <property type="evidence" value="ECO:0007669"/>
    <property type="project" value="InterPro"/>
</dbReference>
<evidence type="ECO:0000256" key="4">
    <source>
        <dbReference type="ARBA" id="ARBA00008952"/>
    </source>
</evidence>
<name>M3JVD6_CANMX</name>
<dbReference type="STRING" id="1245528.M3JVD6"/>
<dbReference type="GO" id="GO:0008608">
    <property type="term" value="P:attachment of spindle microtubules to kinetochore"/>
    <property type="evidence" value="ECO:0007669"/>
    <property type="project" value="InterPro"/>
</dbReference>
<dbReference type="HOGENOM" id="CLU_112993_1_0_1"/>
<keyword evidence="9" id="KW-0132">Cell division</keyword>
<keyword evidence="17" id="KW-0175">Coiled coil</keyword>
<reference evidence="18 19" key="1">
    <citation type="submission" date="2013-02" db="EMBL/GenBank/DDBJ databases">
        <title>Genome sequence of Candida maltosa Xu316, a potential industrial strain for xylitol and ethanol production.</title>
        <authorList>
            <person name="Yu J."/>
            <person name="Wang Q."/>
            <person name="Geng X."/>
            <person name="Bao W."/>
            <person name="He P."/>
            <person name="Cai J."/>
        </authorList>
    </citation>
    <scope>NUCLEOTIDE SEQUENCE [LARGE SCALE GENOMIC DNA]</scope>
    <source>
        <strain evidence="19">Xu316</strain>
    </source>
</reference>
<dbReference type="AlphaFoldDB" id="M3JVD6"/>
<feature type="non-terminal residue" evidence="18">
    <location>
        <position position="1"/>
    </location>
</feature>
<evidence type="ECO:0000256" key="7">
    <source>
        <dbReference type="ARBA" id="ARBA00022490"/>
    </source>
</evidence>
<evidence type="ECO:0000256" key="14">
    <source>
        <dbReference type="ARBA" id="ARBA00023328"/>
    </source>
</evidence>
<evidence type="ECO:0000256" key="9">
    <source>
        <dbReference type="ARBA" id="ARBA00022776"/>
    </source>
</evidence>
<comment type="caution">
    <text evidence="18">The sequence shown here is derived from an EMBL/GenBank/DDBJ whole genome shotgun (WGS) entry which is preliminary data.</text>
</comment>
<evidence type="ECO:0000256" key="12">
    <source>
        <dbReference type="ARBA" id="ARBA00023212"/>
    </source>
</evidence>
<comment type="similarity">
    <text evidence="4">Belongs to the DASH complex SPC19 family.</text>
</comment>
<keyword evidence="8" id="KW-0493">Microtubule</keyword>
<comment type="subcellular location">
    <subcellularLocation>
        <location evidence="3">Chromosome</location>
        <location evidence="3">Centromere</location>
        <location evidence="3">Kinetochore</location>
    </subcellularLocation>
    <subcellularLocation>
        <location evidence="2">Cytoplasm</location>
        <location evidence="2">Cytoskeleton</location>
        <location evidence="2">Spindle</location>
    </subcellularLocation>
    <subcellularLocation>
        <location evidence="1">Nucleus</location>
    </subcellularLocation>
</comment>
<proteinExistence type="inferred from homology"/>
<comment type="subunit">
    <text evidence="16">Component of the DASH complex consisting of ASK1, DAD1, DAD2, DAD3, DAD4, DAM1, DUO1, HSK3, SPC19 and SPC34, with a stoichiometry of one copy of each subunit per complex. Multiple DASH complexes oligomerize to form a ring that encircles spindle microtubules and organizes the rod-like NDC80 complexes of the outer kinetochore. DASH complex oligomerization strengthens microtubule attachments. On cytoplasmic microtubules, DASH complexes appear to form patches instead of rings.</text>
</comment>
<evidence type="ECO:0000256" key="8">
    <source>
        <dbReference type="ARBA" id="ARBA00022701"/>
    </source>
</evidence>
<protein>
    <recommendedName>
        <fullName evidence="5">DASH complex subunit SPC19</fullName>
    </recommendedName>
    <alternativeName>
        <fullName evidence="15">Outer kinetochore protein SPC19</fullName>
    </alternativeName>
</protein>
<evidence type="ECO:0000256" key="2">
    <source>
        <dbReference type="ARBA" id="ARBA00004186"/>
    </source>
</evidence>
<evidence type="ECO:0000256" key="10">
    <source>
        <dbReference type="ARBA" id="ARBA00022829"/>
    </source>
</evidence>
<evidence type="ECO:0000256" key="1">
    <source>
        <dbReference type="ARBA" id="ARBA00004123"/>
    </source>
</evidence>
<evidence type="ECO:0000256" key="6">
    <source>
        <dbReference type="ARBA" id="ARBA00022454"/>
    </source>
</evidence>
<organism evidence="18 19">
    <name type="scientific">Candida maltosa (strain Xu316)</name>
    <name type="common">Yeast</name>
    <dbReference type="NCBI Taxonomy" id="1245528"/>
    <lineage>
        <taxon>Eukaryota</taxon>
        <taxon>Fungi</taxon>
        <taxon>Dikarya</taxon>
        <taxon>Ascomycota</taxon>
        <taxon>Saccharomycotina</taxon>
        <taxon>Pichiomycetes</taxon>
        <taxon>Debaryomycetaceae</taxon>
        <taxon>Candida/Lodderomyces clade</taxon>
        <taxon>Candida</taxon>
    </lineage>
</organism>
<dbReference type="OrthoDB" id="3361333at2759"/>